<dbReference type="GeneID" id="85317562"/>
<reference evidence="2" key="1">
    <citation type="submission" date="2023-06" db="EMBL/GenBank/DDBJ databases">
        <title>Genome-scale phylogeny and comparative genomics of the fungal order Sordariales.</title>
        <authorList>
            <consortium name="Lawrence Berkeley National Laboratory"/>
            <person name="Hensen N."/>
            <person name="Bonometti L."/>
            <person name="Westerberg I."/>
            <person name="Brannstrom I.O."/>
            <person name="Guillou S."/>
            <person name="Cros-Aarteil S."/>
            <person name="Calhoun S."/>
            <person name="Haridas S."/>
            <person name="Kuo A."/>
            <person name="Mondo S."/>
            <person name="Pangilinan J."/>
            <person name="Riley R."/>
            <person name="LaButti K."/>
            <person name="Andreopoulos B."/>
            <person name="Lipzen A."/>
            <person name="Chen C."/>
            <person name="Yanf M."/>
            <person name="Daum C."/>
            <person name="Ng V."/>
            <person name="Clum A."/>
            <person name="Steindorff A."/>
            <person name="Ohm R."/>
            <person name="Martin F."/>
            <person name="Silar P."/>
            <person name="Natvig D."/>
            <person name="Lalanne C."/>
            <person name="Gautier V."/>
            <person name="Ament-velasquez S.L."/>
            <person name="Kruys A."/>
            <person name="Hutchinson M.I."/>
            <person name="Powell A.J."/>
            <person name="Barry K."/>
            <person name="Miller A.N."/>
            <person name="Grigoriev I.V."/>
            <person name="Debuchy R."/>
            <person name="Gladieux P."/>
            <person name="Thoren M.H."/>
            <person name="Johannesson H."/>
        </authorList>
    </citation>
    <scope>NUCLEOTIDE SEQUENCE</scope>
    <source>
        <strain evidence="2">SMH2392-1A</strain>
    </source>
</reference>
<organism evidence="2 3">
    <name type="scientific">Lasiosphaeria miniovina</name>
    <dbReference type="NCBI Taxonomy" id="1954250"/>
    <lineage>
        <taxon>Eukaryota</taxon>
        <taxon>Fungi</taxon>
        <taxon>Dikarya</taxon>
        <taxon>Ascomycota</taxon>
        <taxon>Pezizomycotina</taxon>
        <taxon>Sordariomycetes</taxon>
        <taxon>Sordariomycetidae</taxon>
        <taxon>Sordariales</taxon>
        <taxon>Lasiosphaeriaceae</taxon>
        <taxon>Lasiosphaeria</taxon>
    </lineage>
</organism>
<feature type="region of interest" description="Disordered" evidence="1">
    <location>
        <begin position="171"/>
        <end position="275"/>
    </location>
</feature>
<dbReference type="Proteomes" id="UP001172101">
    <property type="component" value="Unassembled WGS sequence"/>
</dbReference>
<proteinExistence type="predicted"/>
<feature type="compositionally biased region" description="Basic and acidic residues" evidence="1">
    <location>
        <begin position="190"/>
        <end position="207"/>
    </location>
</feature>
<evidence type="ECO:0000256" key="1">
    <source>
        <dbReference type="SAM" id="MobiDB-lite"/>
    </source>
</evidence>
<evidence type="ECO:0000313" key="2">
    <source>
        <dbReference type="EMBL" id="KAK0717891.1"/>
    </source>
</evidence>
<feature type="compositionally biased region" description="Low complexity" evidence="1">
    <location>
        <begin position="266"/>
        <end position="275"/>
    </location>
</feature>
<protein>
    <submittedName>
        <fullName evidence="2">Uncharacterized protein</fullName>
    </submittedName>
</protein>
<dbReference type="RefSeq" id="XP_060296684.1">
    <property type="nucleotide sequence ID" value="XM_060434292.1"/>
</dbReference>
<feature type="compositionally biased region" description="Basic and acidic residues" evidence="1">
    <location>
        <begin position="231"/>
        <end position="242"/>
    </location>
</feature>
<name>A0AA40DYR6_9PEZI</name>
<dbReference type="EMBL" id="JAUIRO010000004">
    <property type="protein sequence ID" value="KAK0717891.1"/>
    <property type="molecule type" value="Genomic_DNA"/>
</dbReference>
<evidence type="ECO:0000313" key="3">
    <source>
        <dbReference type="Proteomes" id="UP001172101"/>
    </source>
</evidence>
<keyword evidence="3" id="KW-1185">Reference proteome</keyword>
<dbReference type="AlphaFoldDB" id="A0AA40DYR6"/>
<comment type="caution">
    <text evidence="2">The sequence shown here is derived from an EMBL/GenBank/DDBJ whole genome shotgun (WGS) entry which is preliminary data.</text>
</comment>
<sequence length="313" mass="33094">MAVAEVLAFRESWTEDVAYGWPTTRPLTRTTGLDEQLIKDLRSTLLKARLGLIAECWIELWSKARPPPHSRPSPWPPIILRPTRQGRHPLQPSPLPDGDCNAASLEVYDPTSSGANACYSKSPLDGLNAPDGVASGPGLGYQRRENDVLVDPSMSVYIEFRNDEGFRHVAGKKKKNKALAKSSNFEDNDETKKGGGEGGDDGNKDDGSAGAGGGDASNSGGGGGDGAGDGGDDKKEDKKADGDDPLIEDDWATPTTSKKKKGKKNAATSVTTDTATTTAATISDEKLPDFAPPSITSTGLGAFHEIKLDCLEL</sequence>
<accession>A0AA40DYR6</accession>
<feature type="compositionally biased region" description="Gly residues" evidence="1">
    <location>
        <begin position="209"/>
        <end position="229"/>
    </location>
</feature>
<gene>
    <name evidence="2" type="ORF">B0T26DRAFT_306460</name>
</gene>